<dbReference type="GeneID" id="17318689"/>
<name>R7QTG8_CHOCR</name>
<dbReference type="Proteomes" id="UP000012073">
    <property type="component" value="Unassembled WGS sequence"/>
</dbReference>
<reference evidence="3" key="1">
    <citation type="journal article" date="2013" name="Proc. Natl. Acad. Sci. U.S.A.">
        <title>Genome structure and metabolic features in the red seaweed Chondrus crispus shed light on evolution of the Archaeplastida.</title>
        <authorList>
            <person name="Collen J."/>
            <person name="Porcel B."/>
            <person name="Carre W."/>
            <person name="Ball S.G."/>
            <person name="Chaparro C."/>
            <person name="Tonon T."/>
            <person name="Barbeyron T."/>
            <person name="Michel G."/>
            <person name="Noel B."/>
            <person name="Valentin K."/>
            <person name="Elias M."/>
            <person name="Artiguenave F."/>
            <person name="Arun A."/>
            <person name="Aury J.M."/>
            <person name="Barbosa-Neto J.F."/>
            <person name="Bothwell J.H."/>
            <person name="Bouget F.Y."/>
            <person name="Brillet L."/>
            <person name="Cabello-Hurtado F."/>
            <person name="Capella-Gutierrez S."/>
            <person name="Charrier B."/>
            <person name="Cladiere L."/>
            <person name="Cock J.M."/>
            <person name="Coelho S.M."/>
            <person name="Colleoni C."/>
            <person name="Czjzek M."/>
            <person name="Da Silva C."/>
            <person name="Delage L."/>
            <person name="Denoeud F."/>
            <person name="Deschamps P."/>
            <person name="Dittami S.M."/>
            <person name="Gabaldon T."/>
            <person name="Gachon C.M."/>
            <person name="Groisillier A."/>
            <person name="Herve C."/>
            <person name="Jabbari K."/>
            <person name="Katinka M."/>
            <person name="Kloareg B."/>
            <person name="Kowalczyk N."/>
            <person name="Labadie K."/>
            <person name="Leblanc C."/>
            <person name="Lopez P.J."/>
            <person name="McLachlan D.H."/>
            <person name="Meslet-Cladiere L."/>
            <person name="Moustafa A."/>
            <person name="Nehr Z."/>
            <person name="Nyvall Collen P."/>
            <person name="Panaud O."/>
            <person name="Partensky F."/>
            <person name="Poulain J."/>
            <person name="Rensing S.A."/>
            <person name="Rousvoal S."/>
            <person name="Samson G."/>
            <person name="Symeonidi A."/>
            <person name="Weissenbach J."/>
            <person name="Zambounis A."/>
            <person name="Wincker P."/>
            <person name="Boyen C."/>
        </authorList>
    </citation>
    <scope>NUCLEOTIDE SEQUENCE [LARGE SCALE GENOMIC DNA]</scope>
    <source>
        <strain evidence="3">cv. Stackhouse</strain>
    </source>
</reference>
<reference evidence="2" key="3">
    <citation type="submission" date="2013-05" db="EMBL/GenBank/DDBJ databases">
        <authorList>
            <person name="Genoscope - CEA"/>
        </authorList>
    </citation>
    <scope>NUCLEOTIDE SEQUENCE</scope>
    <source>
        <strain evidence="2">Stackhouse</strain>
    </source>
</reference>
<evidence type="ECO:0000313" key="2">
    <source>
        <dbReference type="EMBL" id="CDF40670.1"/>
    </source>
</evidence>
<organism evidence="2 3">
    <name type="scientific">Chondrus crispus</name>
    <name type="common">Carrageen Irish moss</name>
    <name type="synonym">Polymorpha crispa</name>
    <dbReference type="NCBI Taxonomy" id="2769"/>
    <lineage>
        <taxon>Eukaryota</taxon>
        <taxon>Rhodophyta</taxon>
        <taxon>Florideophyceae</taxon>
        <taxon>Rhodymeniophycidae</taxon>
        <taxon>Gigartinales</taxon>
        <taxon>Gigartinaceae</taxon>
        <taxon>Chondrus</taxon>
    </lineage>
</organism>
<dbReference type="RefSeq" id="XP_005710963.1">
    <property type="nucleotide sequence ID" value="XM_005710906.1"/>
</dbReference>
<dbReference type="Gramene" id="CDF40670">
    <property type="protein sequence ID" value="CDF40670"/>
    <property type="gene ID" value="CHC_T00007042001"/>
</dbReference>
<dbReference type="KEGG" id="ccp:CHC_T00007042001"/>
<gene>
    <name evidence="1" type="ORF">CHC_T00007041001</name>
    <name evidence="2" type="ORF">CHC_T00007042001</name>
</gene>
<proteinExistence type="predicted"/>
<accession>R7QTG8</accession>
<dbReference type="GeneID" id="17318680"/>
<dbReference type="RefSeq" id="XP_005710964.1">
    <property type="nucleotide sequence ID" value="XM_005710907.1"/>
</dbReference>
<evidence type="ECO:0000313" key="3">
    <source>
        <dbReference type="Proteomes" id="UP000012073"/>
    </source>
</evidence>
<protein>
    <submittedName>
        <fullName evidence="2">Uncharacterized protein</fullName>
    </submittedName>
</protein>
<dbReference type="Gramene" id="CDF40669">
    <property type="protein sequence ID" value="CDF40669"/>
    <property type="gene ID" value="CHC_T00007041001"/>
</dbReference>
<dbReference type="AlphaFoldDB" id="R7QTG8"/>
<dbReference type="EMBL" id="HG002227">
    <property type="protein sequence ID" value="CDF40670.1"/>
    <property type="molecule type" value="Genomic_DNA"/>
</dbReference>
<dbReference type="EMBL" id="HG002227">
    <property type="protein sequence ID" value="CDF40669.1"/>
    <property type="molecule type" value="Genomic_DNA"/>
</dbReference>
<evidence type="ECO:0000313" key="1">
    <source>
        <dbReference type="EMBL" id="CDF40669.1"/>
    </source>
</evidence>
<reference evidence="2" key="2">
    <citation type="journal article" date="2013" name="Proc. Natl. Acad. Sci. U.S.A.">
        <title>Genome structure and metabolic features in the red seaweed Chondrus crispus shed light on evolution of the Archaeplastida.</title>
        <authorList>
            <person name="Collen J."/>
            <person name="Porcel B."/>
            <person name="Carre W."/>
            <person name="Ball S.G."/>
            <person name="Chaparro C."/>
            <person name="Tonon T."/>
            <person name="Barbeyron T."/>
            <person name="Michel G."/>
            <person name="Noel B."/>
            <person name="Valentin K."/>
            <person name="Elias M."/>
            <person name="Artiguenave F."/>
            <person name="Arun A."/>
            <person name="Aury J.M."/>
            <person name="Barbosa-Neto J.F."/>
            <person name="Bothwell J.H."/>
            <person name="Bouget F.Y."/>
            <person name="Brillet L."/>
            <person name="Cabello-Hurtado F."/>
            <person name="Capella-Gutierrez S."/>
            <person name="Charrier B."/>
            <person name="Cladiere L."/>
            <person name="Cock J.M."/>
            <person name="Coelho S.M."/>
            <person name="Colleoni C."/>
            <person name="Czjzek M."/>
            <person name="Da Silva C."/>
            <person name="Delage L."/>
            <person name="Denoeud F."/>
            <person name="Deschamps P."/>
            <person name="Dittami S.M."/>
            <person name="Gabalden T."/>
            <person name="Gachon C.M."/>
            <person name="Groisillier A."/>
            <person name="Herve C."/>
            <person name="Jabbari K."/>
            <person name="Katinka M."/>
            <person name="Kloareg B."/>
            <person name="Kowalczyk N."/>
            <person name="Labadie K."/>
            <person name="Leblanc C."/>
            <person name="Lopez P.J."/>
            <person name="McLachlan D.H."/>
            <person name="Meslet-Cladiere L."/>
            <person name="Moustafa A."/>
            <person name="Nehr Z."/>
            <person name="Nyvall Collen P."/>
            <person name="Panaud O."/>
            <person name="Partensky F."/>
            <person name="Poulain J."/>
            <person name="Rensing S.A."/>
            <person name="Rousvoal S."/>
            <person name="Samson G."/>
            <person name="Symeonidi A."/>
            <person name="Weissenbach J."/>
            <person name="Zambounis A."/>
            <person name="Wincker P."/>
            <person name="Boyen C."/>
        </authorList>
    </citation>
    <scope>NUCLEOTIDE SEQUENCE [LARGE SCALE GENOMIC DNA]</scope>
    <source>
        <strain evidence="2">Stackhouse</strain>
    </source>
</reference>
<dbReference type="KEGG" id="ccp:CHC_T00007041001"/>
<sequence length="22" mass="2444">MRNNKDKAQGNCQLLHVIGCNS</sequence>
<keyword evidence="3" id="KW-1185">Reference proteome</keyword>